<dbReference type="GO" id="GO:0009252">
    <property type="term" value="P:peptidoglycan biosynthetic process"/>
    <property type="evidence" value="ECO:0007669"/>
    <property type="project" value="UniProtKB-UniPathway"/>
</dbReference>
<dbReference type="Pfam" id="PF00912">
    <property type="entry name" value="Transgly"/>
    <property type="match status" value="1"/>
</dbReference>
<keyword evidence="20" id="KW-0046">Antibiotic resistance</keyword>
<dbReference type="UniPathway" id="UPA00219"/>
<accession>R7RSX8</accession>
<evidence type="ECO:0000256" key="13">
    <source>
        <dbReference type="ARBA" id="ARBA00022692"/>
    </source>
</evidence>
<dbReference type="GO" id="GO:0006508">
    <property type="term" value="P:proteolysis"/>
    <property type="evidence" value="ECO:0007669"/>
    <property type="project" value="UniProtKB-KW"/>
</dbReference>
<evidence type="ECO:0000256" key="7">
    <source>
        <dbReference type="ARBA" id="ARBA00018638"/>
    </source>
</evidence>
<keyword evidence="18" id="KW-1133">Transmembrane helix</keyword>
<comment type="similarity">
    <text evidence="5">In the N-terminal section; belongs to the glycosyltransferase 51 family.</text>
</comment>
<dbReference type="RefSeq" id="WP_018662366.1">
    <property type="nucleotide sequence ID" value="NZ_HF952018.1"/>
</dbReference>
<dbReference type="PANTHER" id="PTHR32282">
    <property type="entry name" value="BINDING PROTEIN TRANSPEPTIDASE, PUTATIVE-RELATED"/>
    <property type="match status" value="1"/>
</dbReference>
<evidence type="ECO:0000259" key="29">
    <source>
        <dbReference type="Pfam" id="PF00912"/>
    </source>
</evidence>
<sequence length="773" mass="86217">MARKKKKGNSKIYKNILLVLLVIVLLSAAATIGAVIKIVSDAPEIDVNILDNLKQSVEFYDKDGNPIANLHTGENRKIVSLKQIPKHLQYAYVSIEDERFFKHHGIDIKRIFGAMFANIKSRSKAQGGSTITQQLVRNYALTQEKSYVRKIQEMYLAVQLERKLSKDQILEAYLNTIYLGPNVYGVQQASRYYFDKDVEDITIAEAAFIAAITQNPGIYNPYSKKNKENPDNYLGRQRIVLKKMYENGYISEQEYQKALSEDLVAALNKPKTRLSNNYMKYHWFIEAAIDEIAKDLSDKFKLDEKDARQKLISGGYKVYLTMDARLQEKAQEILNDERFYKGIPVKIDQTKLKENESPKPNPQAAAVVMDINGEVRAIIGGRGNLGAGAFNYATDGIRHPGSSIKPLAVYAPAIEKQVITASTVINDSDSDEEANEIKNKYRGWFPDNYDRRFRGPVTVRYGLQESLNTIAAKILNRVGLDTSYNYLINKFDLANIDKKDKYMPAALALGQTLASPIEMASAYTAFANNGIISHPIFYTKVEDRTGSIVLEKKPIQKRAISEETAFIMNQLMQNVVKAGTAQAANLGAMPAGGKTGTTSNNEDGWFVGFTPYYTCAIWIGKSGPEVKYISVKSKFATPIWKAIMLEAHRGLPIKQFIKPEGVVAATICSHSRKLATDTCPSKYVEYFISGTEPIETCDVHSAPVVPVPDENTTQEGNEGNTNNSDVNNTTGNNQTTEDPNNTQNTQQNNSNSQTTSGQQNNSTQSQNKNPSNR</sequence>
<dbReference type="Proteomes" id="UP000014923">
    <property type="component" value="Unassembled WGS sequence"/>
</dbReference>
<dbReference type="AlphaFoldDB" id="R7RSX8"/>
<evidence type="ECO:0000256" key="16">
    <source>
        <dbReference type="ARBA" id="ARBA00022968"/>
    </source>
</evidence>
<reference evidence="30" key="1">
    <citation type="submission" date="2013-03" db="EMBL/GenBank/DDBJ databases">
        <title>Draft genome sequence of the hydrogen-ethanol-producing anaerobic alkalithermophilic Caloramator celere.</title>
        <authorList>
            <person name="Ciranna A."/>
            <person name="Larjo A."/>
            <person name="Kivisto A."/>
            <person name="Santala V."/>
            <person name="Roos C."/>
            <person name="Karp M."/>
        </authorList>
    </citation>
    <scope>NUCLEOTIDE SEQUENCE [LARGE SCALE GENOMIC DNA]</scope>
    <source>
        <strain evidence="30">DSM 8682</strain>
    </source>
</reference>
<dbReference type="GO" id="GO:0005886">
    <property type="term" value="C:plasma membrane"/>
    <property type="evidence" value="ECO:0007669"/>
    <property type="project" value="UniProtKB-SubCell"/>
</dbReference>
<dbReference type="SUPFAM" id="SSF53955">
    <property type="entry name" value="Lysozyme-like"/>
    <property type="match status" value="1"/>
</dbReference>
<keyword evidence="9" id="KW-0121">Carboxypeptidase</keyword>
<comment type="pathway">
    <text evidence="3">Cell wall biogenesis; peptidoglycan biosynthesis.</text>
</comment>
<dbReference type="eggNOG" id="COG0744">
    <property type="taxonomic scope" value="Bacteria"/>
</dbReference>
<dbReference type="Gene3D" id="3.40.710.10">
    <property type="entry name" value="DD-peptidase/beta-lactamase superfamily"/>
    <property type="match status" value="1"/>
</dbReference>
<dbReference type="HOGENOM" id="CLU_006354_2_2_9"/>
<dbReference type="OrthoDB" id="9766909at2"/>
<dbReference type="PANTHER" id="PTHR32282:SF11">
    <property type="entry name" value="PENICILLIN-BINDING PROTEIN 1B"/>
    <property type="match status" value="1"/>
</dbReference>
<evidence type="ECO:0000256" key="18">
    <source>
        <dbReference type="ARBA" id="ARBA00022989"/>
    </source>
</evidence>
<comment type="catalytic activity">
    <reaction evidence="25">
        <text>[GlcNAc-(1-&gt;4)-Mur2Ac(oyl-L-Ala-gamma-D-Glu-L-Lys-D-Ala-D-Ala)](n)-di-trans,octa-cis-undecaprenyl diphosphate + beta-D-GlcNAc-(1-&gt;4)-Mur2Ac(oyl-L-Ala-gamma-D-Glu-L-Lys-D-Ala-D-Ala)-di-trans,octa-cis-undecaprenyl diphosphate = [GlcNAc-(1-&gt;4)-Mur2Ac(oyl-L-Ala-gamma-D-Glu-L-Lys-D-Ala-D-Ala)](n+1)-di-trans,octa-cis-undecaprenyl diphosphate + di-trans,octa-cis-undecaprenyl diphosphate + H(+)</text>
        <dbReference type="Rhea" id="RHEA:23708"/>
        <dbReference type="Rhea" id="RHEA-COMP:9602"/>
        <dbReference type="Rhea" id="RHEA-COMP:9603"/>
        <dbReference type="ChEBI" id="CHEBI:15378"/>
        <dbReference type="ChEBI" id="CHEBI:58405"/>
        <dbReference type="ChEBI" id="CHEBI:60033"/>
        <dbReference type="ChEBI" id="CHEBI:78435"/>
        <dbReference type="EC" id="2.4.99.28"/>
    </reaction>
</comment>
<evidence type="ECO:0000256" key="21">
    <source>
        <dbReference type="ARBA" id="ARBA00023268"/>
    </source>
</evidence>
<keyword evidence="17" id="KW-0573">Peptidoglycan synthesis</keyword>
<comment type="caution">
    <text evidence="30">The sequence shown here is derived from an EMBL/GenBank/DDBJ whole genome shotgun (WGS) entry which is preliminary data.</text>
</comment>
<comment type="catalytic activity">
    <reaction evidence="23">
        <text>Preferential cleavage: (Ac)2-L-Lys-D-Ala-|-D-Ala. Also transpeptidation of peptidyl-alanyl moieties that are N-acyl substituents of D-alanine.</text>
        <dbReference type="EC" id="3.4.16.4"/>
    </reaction>
</comment>
<evidence type="ECO:0000256" key="6">
    <source>
        <dbReference type="ARBA" id="ARBA00012448"/>
    </source>
</evidence>
<gene>
    <name evidence="30" type="ORF">TCEL_00406</name>
</gene>
<evidence type="ECO:0000256" key="19">
    <source>
        <dbReference type="ARBA" id="ARBA00023136"/>
    </source>
</evidence>
<evidence type="ECO:0000259" key="28">
    <source>
        <dbReference type="Pfam" id="PF00905"/>
    </source>
</evidence>
<dbReference type="InterPro" id="IPR050396">
    <property type="entry name" value="Glycosyltr_51/Transpeptidase"/>
</dbReference>
<evidence type="ECO:0000256" key="9">
    <source>
        <dbReference type="ARBA" id="ARBA00022645"/>
    </source>
</evidence>
<evidence type="ECO:0000256" key="15">
    <source>
        <dbReference type="ARBA" id="ARBA00022960"/>
    </source>
</evidence>
<evidence type="ECO:0000313" key="30">
    <source>
        <dbReference type="EMBL" id="CDF58360.1"/>
    </source>
</evidence>
<evidence type="ECO:0000256" key="11">
    <source>
        <dbReference type="ARBA" id="ARBA00022676"/>
    </source>
</evidence>
<keyword evidence="22" id="KW-0961">Cell wall biogenesis/degradation</keyword>
<evidence type="ECO:0000256" key="2">
    <source>
        <dbReference type="ARBA" id="ARBA00004401"/>
    </source>
</evidence>
<keyword evidence="16" id="KW-0735">Signal-anchor</keyword>
<protein>
    <recommendedName>
        <fullName evidence="7">Penicillin-binding protein 1A</fullName>
        <ecNumber evidence="24">2.4.99.28</ecNumber>
        <ecNumber evidence="6">3.4.16.4</ecNumber>
    </recommendedName>
</protein>
<evidence type="ECO:0000256" key="20">
    <source>
        <dbReference type="ARBA" id="ARBA00023251"/>
    </source>
</evidence>
<evidence type="ECO:0000256" key="14">
    <source>
        <dbReference type="ARBA" id="ARBA00022801"/>
    </source>
</evidence>
<evidence type="ECO:0000256" key="26">
    <source>
        <dbReference type="ARBA" id="ARBA00060592"/>
    </source>
</evidence>
<keyword evidence="10" id="KW-0645">Protease</keyword>
<keyword evidence="12 30" id="KW-0808">Transferase</keyword>
<dbReference type="FunFam" id="1.10.3810.10:FF:000001">
    <property type="entry name" value="Penicillin-binding protein 1A"/>
    <property type="match status" value="1"/>
</dbReference>
<keyword evidence="15" id="KW-0133">Cell shape</keyword>
<evidence type="ECO:0000256" key="24">
    <source>
        <dbReference type="ARBA" id="ARBA00044770"/>
    </source>
</evidence>
<dbReference type="Pfam" id="PF00905">
    <property type="entry name" value="Transpeptidase"/>
    <property type="match status" value="1"/>
</dbReference>
<comment type="pathway">
    <text evidence="26">Glycan biosynthesis.</text>
</comment>
<feature type="domain" description="Glycosyl transferase family 51" evidence="29">
    <location>
        <begin position="64"/>
        <end position="244"/>
    </location>
</feature>
<keyword evidence="14" id="KW-0378">Hydrolase</keyword>
<dbReference type="InterPro" id="IPR023346">
    <property type="entry name" value="Lysozyme-like_dom_sf"/>
</dbReference>
<organism evidence="30 31">
    <name type="scientific">Thermobrachium celere DSM 8682</name>
    <dbReference type="NCBI Taxonomy" id="941824"/>
    <lineage>
        <taxon>Bacteria</taxon>
        <taxon>Bacillati</taxon>
        <taxon>Bacillota</taxon>
        <taxon>Clostridia</taxon>
        <taxon>Eubacteriales</taxon>
        <taxon>Clostridiaceae</taxon>
        <taxon>Thermobrachium</taxon>
    </lineage>
</organism>
<evidence type="ECO:0000256" key="3">
    <source>
        <dbReference type="ARBA" id="ARBA00004752"/>
    </source>
</evidence>
<keyword evidence="31" id="KW-1185">Reference proteome</keyword>
<dbReference type="GO" id="GO:0030288">
    <property type="term" value="C:outer membrane-bounded periplasmic space"/>
    <property type="evidence" value="ECO:0007669"/>
    <property type="project" value="TreeGrafter"/>
</dbReference>
<dbReference type="GO" id="GO:0071555">
    <property type="term" value="P:cell wall organization"/>
    <property type="evidence" value="ECO:0007669"/>
    <property type="project" value="UniProtKB-KW"/>
</dbReference>
<comment type="subcellular location">
    <subcellularLocation>
        <location evidence="2">Cell membrane</location>
        <topology evidence="2">Single-pass type II membrane protein</topology>
    </subcellularLocation>
</comment>
<keyword evidence="19" id="KW-0472">Membrane</keyword>
<dbReference type="InterPro" id="IPR001264">
    <property type="entry name" value="Glyco_trans_51"/>
</dbReference>
<evidence type="ECO:0000256" key="22">
    <source>
        <dbReference type="ARBA" id="ARBA00023316"/>
    </source>
</evidence>
<keyword evidence="13" id="KW-0812">Transmembrane</keyword>
<dbReference type="GO" id="GO:0046677">
    <property type="term" value="P:response to antibiotic"/>
    <property type="evidence" value="ECO:0007669"/>
    <property type="project" value="UniProtKB-KW"/>
</dbReference>
<evidence type="ECO:0000256" key="4">
    <source>
        <dbReference type="ARBA" id="ARBA00007090"/>
    </source>
</evidence>
<keyword evidence="11 30" id="KW-0328">Glycosyltransferase</keyword>
<dbReference type="GO" id="GO:0008955">
    <property type="term" value="F:peptidoglycan glycosyltransferase activity"/>
    <property type="evidence" value="ECO:0007669"/>
    <property type="project" value="UniProtKB-EC"/>
</dbReference>
<dbReference type="EC" id="2.4.99.28" evidence="24"/>
<feature type="domain" description="Penicillin-binding protein transpeptidase" evidence="28">
    <location>
        <begin position="365"/>
        <end position="644"/>
    </location>
</feature>
<dbReference type="Gene3D" id="1.10.3810.10">
    <property type="entry name" value="Biosynthetic peptidoglycan transglycosylase-like"/>
    <property type="match status" value="1"/>
</dbReference>
<evidence type="ECO:0000256" key="8">
    <source>
        <dbReference type="ARBA" id="ARBA00022475"/>
    </source>
</evidence>
<evidence type="ECO:0000256" key="27">
    <source>
        <dbReference type="SAM" id="MobiDB-lite"/>
    </source>
</evidence>
<feature type="region of interest" description="Disordered" evidence="27">
    <location>
        <begin position="702"/>
        <end position="773"/>
    </location>
</feature>
<evidence type="ECO:0000313" key="31">
    <source>
        <dbReference type="Proteomes" id="UP000014923"/>
    </source>
</evidence>
<evidence type="ECO:0000256" key="12">
    <source>
        <dbReference type="ARBA" id="ARBA00022679"/>
    </source>
</evidence>
<dbReference type="EMBL" id="CAVN010000097">
    <property type="protein sequence ID" value="CDF58360.1"/>
    <property type="molecule type" value="Genomic_DNA"/>
</dbReference>
<dbReference type="InterPro" id="IPR012338">
    <property type="entry name" value="Beta-lactam/transpept-like"/>
</dbReference>
<dbReference type="GO" id="GO:0009002">
    <property type="term" value="F:serine-type D-Ala-D-Ala carboxypeptidase activity"/>
    <property type="evidence" value="ECO:0007669"/>
    <property type="project" value="UniProtKB-EC"/>
</dbReference>
<evidence type="ECO:0000256" key="23">
    <source>
        <dbReference type="ARBA" id="ARBA00034000"/>
    </source>
</evidence>
<dbReference type="GO" id="GO:0008360">
    <property type="term" value="P:regulation of cell shape"/>
    <property type="evidence" value="ECO:0007669"/>
    <property type="project" value="UniProtKB-KW"/>
</dbReference>
<evidence type="ECO:0000256" key="10">
    <source>
        <dbReference type="ARBA" id="ARBA00022670"/>
    </source>
</evidence>
<keyword evidence="8" id="KW-1003">Cell membrane</keyword>
<comment type="similarity">
    <text evidence="4">In the C-terminal section; belongs to the transpeptidase family.</text>
</comment>
<feature type="compositionally biased region" description="Low complexity" evidence="27">
    <location>
        <begin position="710"/>
        <end position="773"/>
    </location>
</feature>
<evidence type="ECO:0000256" key="17">
    <source>
        <dbReference type="ARBA" id="ARBA00022984"/>
    </source>
</evidence>
<evidence type="ECO:0000256" key="25">
    <source>
        <dbReference type="ARBA" id="ARBA00049902"/>
    </source>
</evidence>
<dbReference type="InterPro" id="IPR001460">
    <property type="entry name" value="PCN-bd_Tpept"/>
</dbReference>
<keyword evidence="21" id="KW-0511">Multifunctional enzyme</keyword>
<evidence type="ECO:0000256" key="1">
    <source>
        <dbReference type="ARBA" id="ARBA00002624"/>
    </source>
</evidence>
<dbReference type="GO" id="GO:0008658">
    <property type="term" value="F:penicillin binding"/>
    <property type="evidence" value="ECO:0007669"/>
    <property type="project" value="InterPro"/>
</dbReference>
<dbReference type="SUPFAM" id="SSF56601">
    <property type="entry name" value="beta-lactamase/transpeptidase-like"/>
    <property type="match status" value="1"/>
</dbReference>
<dbReference type="EC" id="3.4.16.4" evidence="6"/>
<dbReference type="InterPro" id="IPR036950">
    <property type="entry name" value="PBP_transglycosylase"/>
</dbReference>
<proteinExistence type="inferred from homology"/>
<name>R7RSX8_9CLOT</name>
<evidence type="ECO:0000256" key="5">
    <source>
        <dbReference type="ARBA" id="ARBA00007739"/>
    </source>
</evidence>
<dbReference type="NCBIfam" id="TIGR02074">
    <property type="entry name" value="PBP_1a_fam"/>
    <property type="match status" value="1"/>
</dbReference>
<comment type="function">
    <text evidence="1">Cell wall formation. Synthesis of cross-linked peptidoglycan from the lipid intermediates. The enzyme has a penicillin-insensitive transglycosylase N-terminal domain (formation of linear glycan strands) and a penicillin-sensitive transpeptidase C-terminal domain (cross-linking of the peptide subunits).</text>
</comment>